<dbReference type="RefSeq" id="WP_134744201.1">
    <property type="nucleotide sequence ID" value="NZ_CP119761.1"/>
</dbReference>
<keyword evidence="1" id="KW-0418">Kinase</keyword>
<dbReference type="AlphaFoldDB" id="A0A4R9C1U0"/>
<dbReference type="GO" id="GO:0016301">
    <property type="term" value="F:kinase activity"/>
    <property type="evidence" value="ECO:0007669"/>
    <property type="project" value="UniProtKB-KW"/>
</dbReference>
<sequence>MGILFNKNEEVRTAVKNNFSTDKDYLIVSKYNSTSKSLLKMLISNLWGIYSSSRTFILYFNVDGIYIKEISTSMKSKFNYHSWSDIKNFKSDDKGNKAIISFNYLQKEHSYEVPFDNTKYLKDNKKRYYELNEKDFYM</sequence>
<reference evidence="1 2" key="1">
    <citation type="submission" date="2019-01" db="EMBL/GenBank/DDBJ databases">
        <title>Draft Genome Sequences of Helcococcus ovis Strains Isolated from the Uterus and Vagina of Dairy Cows with Metritis.</title>
        <authorList>
            <person name="Cunha F."/>
            <person name="Jeon S.J."/>
            <person name="Kutzer P."/>
            <person name="Galvao K.N."/>
        </authorList>
    </citation>
    <scope>NUCLEOTIDE SEQUENCE [LARGE SCALE GENOMIC DNA]</scope>
    <source>
        <strain evidence="1 2">KG-37</strain>
    </source>
</reference>
<keyword evidence="2" id="KW-1185">Reference proteome</keyword>
<proteinExistence type="predicted"/>
<gene>
    <name evidence="1" type="ORF">EQF91_06110</name>
</gene>
<evidence type="ECO:0000313" key="1">
    <source>
        <dbReference type="EMBL" id="TFF65305.1"/>
    </source>
</evidence>
<organism evidence="1 2">
    <name type="scientific">Helcococcus ovis</name>
    <dbReference type="NCBI Taxonomy" id="72026"/>
    <lineage>
        <taxon>Bacteria</taxon>
        <taxon>Bacillati</taxon>
        <taxon>Bacillota</taxon>
        <taxon>Tissierellia</taxon>
        <taxon>Tissierellales</taxon>
        <taxon>Peptoniphilaceae</taxon>
        <taxon>Helcococcus</taxon>
    </lineage>
</organism>
<dbReference type="EMBL" id="SCFR01000021">
    <property type="protein sequence ID" value="TFF65305.1"/>
    <property type="molecule type" value="Genomic_DNA"/>
</dbReference>
<name>A0A4R9C1U0_9FIRM</name>
<evidence type="ECO:0000313" key="2">
    <source>
        <dbReference type="Proteomes" id="UP000297454"/>
    </source>
</evidence>
<comment type="caution">
    <text evidence="1">The sequence shown here is derived from an EMBL/GenBank/DDBJ whole genome shotgun (WGS) entry which is preliminary data.</text>
</comment>
<accession>A0A4R9C1U0</accession>
<protein>
    <submittedName>
        <fullName evidence="1">Histidine kinase</fullName>
    </submittedName>
</protein>
<keyword evidence="1" id="KW-0808">Transferase</keyword>
<dbReference type="Proteomes" id="UP000297454">
    <property type="component" value="Unassembled WGS sequence"/>
</dbReference>